<name>A0ABD6ARW8_9EURY</name>
<accession>A0ABD6ARW8</accession>
<evidence type="ECO:0000256" key="1">
    <source>
        <dbReference type="SAM" id="MobiDB-lite"/>
    </source>
</evidence>
<dbReference type="EMBL" id="JBHUDC010000002">
    <property type="protein sequence ID" value="MFD1512217.1"/>
    <property type="molecule type" value="Genomic_DNA"/>
</dbReference>
<proteinExistence type="predicted"/>
<protein>
    <submittedName>
        <fullName evidence="2">Uncharacterized protein</fullName>
    </submittedName>
</protein>
<organism evidence="2 3">
    <name type="scientific">Halomarina rubra</name>
    <dbReference type="NCBI Taxonomy" id="2071873"/>
    <lineage>
        <taxon>Archaea</taxon>
        <taxon>Methanobacteriati</taxon>
        <taxon>Methanobacteriota</taxon>
        <taxon>Stenosarchaea group</taxon>
        <taxon>Halobacteria</taxon>
        <taxon>Halobacteriales</taxon>
        <taxon>Natronomonadaceae</taxon>
        <taxon>Halomarina</taxon>
    </lineage>
</organism>
<dbReference type="RefSeq" id="WP_250872203.1">
    <property type="nucleotide sequence ID" value="NZ_JALXFV010000002.1"/>
</dbReference>
<keyword evidence="3" id="KW-1185">Reference proteome</keyword>
<feature type="region of interest" description="Disordered" evidence="1">
    <location>
        <begin position="1"/>
        <end position="25"/>
    </location>
</feature>
<dbReference type="Proteomes" id="UP001597187">
    <property type="component" value="Unassembled WGS sequence"/>
</dbReference>
<dbReference type="AlphaFoldDB" id="A0ABD6ARW8"/>
<evidence type="ECO:0000313" key="3">
    <source>
        <dbReference type="Proteomes" id="UP001597187"/>
    </source>
</evidence>
<gene>
    <name evidence="2" type="ORF">ACFSBT_02850</name>
</gene>
<comment type="caution">
    <text evidence="2">The sequence shown here is derived from an EMBL/GenBank/DDBJ whole genome shotgun (WGS) entry which is preliminary data.</text>
</comment>
<reference evidence="2 3" key="1">
    <citation type="journal article" date="2019" name="Int. J. Syst. Evol. Microbiol.">
        <title>The Global Catalogue of Microorganisms (GCM) 10K type strain sequencing project: providing services to taxonomists for standard genome sequencing and annotation.</title>
        <authorList>
            <consortium name="The Broad Institute Genomics Platform"/>
            <consortium name="The Broad Institute Genome Sequencing Center for Infectious Disease"/>
            <person name="Wu L."/>
            <person name="Ma J."/>
        </authorList>
    </citation>
    <scope>NUCLEOTIDE SEQUENCE [LARGE SCALE GENOMIC DNA]</scope>
    <source>
        <strain evidence="2 3">CGMCC 1.12563</strain>
    </source>
</reference>
<evidence type="ECO:0000313" key="2">
    <source>
        <dbReference type="EMBL" id="MFD1512217.1"/>
    </source>
</evidence>
<sequence length="120" mass="13235">MSDTDGRMQPEPADDWPEGPLSEADARDLLFDREAAVAVWVLDHDDATRTALLGPNPPEDAVLDVVVETADGFEMYSYTHHDTATQWVTYGTEEKGTDEGATMRDTLASYRLLTGDSDLE</sequence>